<dbReference type="PANTHER" id="PTHR18866">
    <property type="entry name" value="CARBOXYLASE:PYRUVATE/ACETYL-COA/PROPIONYL-COA CARBOXYLASE"/>
    <property type="match status" value="1"/>
</dbReference>
<dbReference type="PROSITE" id="PS50975">
    <property type="entry name" value="ATP_GRASP"/>
    <property type="match status" value="1"/>
</dbReference>
<feature type="domain" description="ATP-grasp" evidence="8">
    <location>
        <begin position="120"/>
        <end position="318"/>
    </location>
</feature>
<reference evidence="10" key="1">
    <citation type="submission" date="2022-11" db="EMBL/GenBank/DDBJ databases">
        <title>Biodiversity and phylogenetic relationships of bacteria.</title>
        <authorList>
            <person name="Machado R.A.R."/>
            <person name="Bhat A."/>
            <person name="Loulou A."/>
            <person name="Kallel S."/>
        </authorList>
    </citation>
    <scope>NUCLEOTIDE SEQUENCE</scope>
    <source>
        <strain evidence="10">DSM 16503</strain>
    </source>
</reference>
<dbReference type="PROSITE" id="PS50968">
    <property type="entry name" value="BIOTINYL_LIPOYL"/>
    <property type="match status" value="1"/>
</dbReference>
<dbReference type="PROSITE" id="PS00867">
    <property type="entry name" value="CPSASE_2"/>
    <property type="match status" value="1"/>
</dbReference>
<dbReference type="CDD" id="cd06850">
    <property type="entry name" value="biotinyl_domain"/>
    <property type="match status" value="1"/>
</dbReference>
<evidence type="ECO:0000259" key="7">
    <source>
        <dbReference type="PROSITE" id="PS50968"/>
    </source>
</evidence>
<dbReference type="SUPFAM" id="SSF51246">
    <property type="entry name" value="Rudiment single hybrid motif"/>
    <property type="match status" value="1"/>
</dbReference>
<dbReference type="GO" id="GO:0005524">
    <property type="term" value="F:ATP binding"/>
    <property type="evidence" value="ECO:0007669"/>
    <property type="project" value="UniProtKB-UniRule"/>
</dbReference>
<dbReference type="InterPro" id="IPR001882">
    <property type="entry name" value="Biotin_BS"/>
</dbReference>
<dbReference type="SUPFAM" id="SSF56059">
    <property type="entry name" value="Glutathione synthetase ATP-binding domain-like"/>
    <property type="match status" value="1"/>
</dbReference>
<evidence type="ECO:0000259" key="9">
    <source>
        <dbReference type="PROSITE" id="PS50979"/>
    </source>
</evidence>
<name>A0AAW5VSI9_9BURK</name>
<evidence type="ECO:0000256" key="2">
    <source>
        <dbReference type="ARBA" id="ARBA00022598"/>
    </source>
</evidence>
<protein>
    <submittedName>
        <fullName evidence="10">Biotin carboxylase</fullName>
    </submittedName>
</protein>
<dbReference type="SMART" id="SM00878">
    <property type="entry name" value="Biotin_carb_C"/>
    <property type="match status" value="1"/>
</dbReference>
<dbReference type="Pfam" id="PF02786">
    <property type="entry name" value="CPSase_L_D2"/>
    <property type="match status" value="1"/>
</dbReference>
<accession>A0AAW5VSI9</accession>
<keyword evidence="3 6" id="KW-0547">Nucleotide-binding</keyword>
<dbReference type="InterPro" id="IPR005482">
    <property type="entry name" value="Biotin_COase_C"/>
</dbReference>
<dbReference type="Gene3D" id="3.30.470.20">
    <property type="entry name" value="ATP-grasp fold, B domain"/>
    <property type="match status" value="1"/>
</dbReference>
<proteinExistence type="predicted"/>
<dbReference type="InterPro" id="IPR005479">
    <property type="entry name" value="CPAse_ATP-bd"/>
</dbReference>
<dbReference type="AlphaFoldDB" id="A0AAW5VSI9"/>
<dbReference type="FunFam" id="3.30.1490.20:FF:000003">
    <property type="entry name" value="acetyl-CoA carboxylase isoform X1"/>
    <property type="match status" value="1"/>
</dbReference>
<evidence type="ECO:0000256" key="5">
    <source>
        <dbReference type="ARBA" id="ARBA00023267"/>
    </source>
</evidence>
<dbReference type="InterPro" id="IPR050856">
    <property type="entry name" value="Biotin_carboxylase_complex"/>
</dbReference>
<dbReference type="RefSeq" id="WP_026483180.1">
    <property type="nucleotide sequence ID" value="NZ_JAPKNB010000002.1"/>
</dbReference>
<dbReference type="InterPro" id="IPR011764">
    <property type="entry name" value="Biotin_carboxylation_dom"/>
</dbReference>
<dbReference type="FunFam" id="3.40.50.20:FF:000010">
    <property type="entry name" value="Propionyl-CoA carboxylase subunit alpha"/>
    <property type="match status" value="1"/>
</dbReference>
<comment type="cofactor">
    <cofactor evidence="1">
        <name>biotin</name>
        <dbReference type="ChEBI" id="CHEBI:57586"/>
    </cofactor>
</comment>
<keyword evidence="5" id="KW-0092">Biotin</keyword>
<dbReference type="SUPFAM" id="SSF51230">
    <property type="entry name" value="Single hybrid motif"/>
    <property type="match status" value="1"/>
</dbReference>
<dbReference type="SUPFAM" id="SSF52440">
    <property type="entry name" value="PreATP-grasp domain"/>
    <property type="match status" value="1"/>
</dbReference>
<dbReference type="Gene3D" id="2.40.50.100">
    <property type="match status" value="1"/>
</dbReference>
<dbReference type="Pfam" id="PF00364">
    <property type="entry name" value="Biotin_lipoyl"/>
    <property type="match status" value="1"/>
</dbReference>
<dbReference type="GO" id="GO:0016874">
    <property type="term" value="F:ligase activity"/>
    <property type="evidence" value="ECO:0007669"/>
    <property type="project" value="UniProtKB-KW"/>
</dbReference>
<dbReference type="Pfam" id="PF02785">
    <property type="entry name" value="Biotin_carb_C"/>
    <property type="match status" value="1"/>
</dbReference>
<evidence type="ECO:0000313" key="11">
    <source>
        <dbReference type="Proteomes" id="UP001208074"/>
    </source>
</evidence>
<dbReference type="Pfam" id="PF00289">
    <property type="entry name" value="Biotin_carb_N"/>
    <property type="match status" value="1"/>
</dbReference>
<dbReference type="InterPro" id="IPR011054">
    <property type="entry name" value="Rudment_hybrid_motif"/>
</dbReference>
<dbReference type="PROSITE" id="PS50979">
    <property type="entry name" value="BC"/>
    <property type="match status" value="1"/>
</dbReference>
<evidence type="ECO:0000256" key="6">
    <source>
        <dbReference type="PROSITE-ProRule" id="PRU00409"/>
    </source>
</evidence>
<feature type="domain" description="Lipoyl-binding" evidence="7">
    <location>
        <begin position="588"/>
        <end position="667"/>
    </location>
</feature>
<gene>
    <name evidence="10" type="ORF">OSH02_02835</name>
</gene>
<dbReference type="InterPro" id="IPR011761">
    <property type="entry name" value="ATP-grasp"/>
</dbReference>
<organism evidence="10 11">
    <name type="scientific">Alcaligenes phenolicus</name>
    <dbReference type="NCBI Taxonomy" id="232846"/>
    <lineage>
        <taxon>Bacteria</taxon>
        <taxon>Pseudomonadati</taxon>
        <taxon>Pseudomonadota</taxon>
        <taxon>Betaproteobacteria</taxon>
        <taxon>Burkholderiales</taxon>
        <taxon>Alcaligenaceae</taxon>
        <taxon>Alcaligenes</taxon>
    </lineage>
</organism>
<dbReference type="EMBL" id="JAPKNB010000002">
    <property type="protein sequence ID" value="MCX5564282.1"/>
    <property type="molecule type" value="Genomic_DNA"/>
</dbReference>
<dbReference type="InterPro" id="IPR005481">
    <property type="entry name" value="BC-like_N"/>
</dbReference>
<evidence type="ECO:0000256" key="4">
    <source>
        <dbReference type="ARBA" id="ARBA00022840"/>
    </source>
</evidence>
<keyword evidence="4 6" id="KW-0067">ATP-binding</keyword>
<evidence type="ECO:0000259" key="8">
    <source>
        <dbReference type="PROSITE" id="PS50975"/>
    </source>
</evidence>
<evidence type="ECO:0000256" key="3">
    <source>
        <dbReference type="ARBA" id="ARBA00022741"/>
    </source>
</evidence>
<dbReference type="PANTHER" id="PTHR18866:SF33">
    <property type="entry name" value="METHYLCROTONOYL-COA CARBOXYLASE SUBUNIT ALPHA, MITOCHONDRIAL-RELATED"/>
    <property type="match status" value="1"/>
</dbReference>
<comment type="caution">
    <text evidence="10">The sequence shown here is derived from an EMBL/GenBank/DDBJ whole genome shotgun (WGS) entry which is preliminary data.</text>
</comment>
<dbReference type="GO" id="GO:0046872">
    <property type="term" value="F:metal ion binding"/>
    <property type="evidence" value="ECO:0007669"/>
    <property type="project" value="InterPro"/>
</dbReference>
<dbReference type="PROSITE" id="PS00188">
    <property type="entry name" value="BIOTIN"/>
    <property type="match status" value="1"/>
</dbReference>
<dbReference type="Proteomes" id="UP001208074">
    <property type="component" value="Unassembled WGS sequence"/>
</dbReference>
<evidence type="ECO:0000313" key="10">
    <source>
        <dbReference type="EMBL" id="MCX5564282.1"/>
    </source>
</evidence>
<dbReference type="PROSITE" id="PS00866">
    <property type="entry name" value="CPSASE_1"/>
    <property type="match status" value="1"/>
</dbReference>
<keyword evidence="2" id="KW-0436">Ligase</keyword>
<dbReference type="InterPro" id="IPR011053">
    <property type="entry name" value="Single_hybrid_motif"/>
</dbReference>
<dbReference type="InterPro" id="IPR016185">
    <property type="entry name" value="PreATP-grasp_dom_sf"/>
</dbReference>
<feature type="domain" description="Biotin carboxylation" evidence="9">
    <location>
        <begin position="1"/>
        <end position="447"/>
    </location>
</feature>
<dbReference type="InterPro" id="IPR000089">
    <property type="entry name" value="Biotin_lipoyl"/>
</dbReference>
<evidence type="ECO:0000256" key="1">
    <source>
        <dbReference type="ARBA" id="ARBA00001953"/>
    </source>
</evidence>
<sequence length="671" mass="73447">MIDSLLIANRGEIACRIIKTCRRLGIHSIAVHSDADANARHVLEADETVYIGPSEAIHSYLNPAVIIEAARSVNAQAIHPGYGFLSEKPELPQLCKEQGIIWVGPRAEVIRQMGSKIEAKRIAQEADVLCVPGYHGENQTPEALHEEAMRIGFPLLIKASAGGGGKGMRRVDSADDFLLQLTQAKEEARRAFGDDAVLLEKLIIRPRHLEVQLLGDHHGNLVHMFERECSIQRNYQKMIEESPAAWLSQETRTQLLEAAVRIGNRIQYDSAGTVEFVLDEDTGTPYFLEMNTRLQVEHTVTEMVTGLDLVELQIRAACGEPMALKQDDIRIKGWAIQARVNCEDPSQSFQPQIGTVVAYNEPRLTNVRTDSGVQAATTISPYYDSMAAKVIGYGVTRAHAAERLAAGLDEFRMVGVGTNQALLHEILTSAQFTDAPLTTLFMATHYPDGWQCSPEHERIMCATAAWLSLFPNTPPSLQNAQPWHAADGFRIIRQAGGLGGAELRVTAQRGLVEFVRVSRTDDIGRFEFASGERLQLHIHRHADGAVIVTPPESASMRLDVVKTDEGHAIYWRGMEWRTSVTPGLEVEARTSGSDNGGKGVVSSPMPGVITEVRIQPGQAVAAGDTLLVMEAMKLIHSLDSEVDGVVKSVHCNPGETVGMGVSLIEIEPNQA</sequence>